<evidence type="ECO:0000313" key="2">
    <source>
        <dbReference type="Proteomes" id="UP000076512"/>
    </source>
</evidence>
<dbReference type="Proteomes" id="UP000076512">
    <property type="component" value="Unassembled WGS sequence"/>
</dbReference>
<accession>A0A164LC69</accession>
<keyword evidence="2" id="KW-1185">Reference proteome</keyword>
<dbReference type="STRING" id="455432.AWN90_36845"/>
<reference evidence="1 2" key="1">
    <citation type="submission" date="2016-04" db="EMBL/GenBank/DDBJ databases">
        <authorList>
            <person name="Evans L.H."/>
            <person name="Alamgir A."/>
            <person name="Owens N."/>
            <person name="Weber N.D."/>
            <person name="Virtaneva K."/>
            <person name="Barbian K."/>
            <person name="Babar A."/>
            <person name="Rosenke K."/>
        </authorList>
    </citation>
    <scope>NUCLEOTIDE SEQUENCE [LARGE SCALE GENOMIC DNA]</scope>
    <source>
        <strain evidence="1 2">IFM 0406</strain>
    </source>
</reference>
<dbReference type="RefSeq" id="WP_067592682.1">
    <property type="nucleotide sequence ID" value="NZ_JABMCZ010000001.1"/>
</dbReference>
<comment type="caution">
    <text evidence="1">The sequence shown here is derived from an EMBL/GenBank/DDBJ whole genome shotgun (WGS) entry which is preliminary data.</text>
</comment>
<dbReference type="EMBL" id="LWGR01000009">
    <property type="protein sequence ID" value="KZM72246.1"/>
    <property type="molecule type" value="Genomic_DNA"/>
</dbReference>
<dbReference type="AlphaFoldDB" id="A0A164LC69"/>
<organism evidence="1 2">
    <name type="scientific">Nocardia terpenica</name>
    <dbReference type="NCBI Taxonomy" id="455432"/>
    <lineage>
        <taxon>Bacteria</taxon>
        <taxon>Bacillati</taxon>
        <taxon>Actinomycetota</taxon>
        <taxon>Actinomycetes</taxon>
        <taxon>Mycobacteriales</taxon>
        <taxon>Nocardiaceae</taxon>
        <taxon>Nocardia</taxon>
    </lineage>
</organism>
<protein>
    <submittedName>
        <fullName evidence="1">Uncharacterized protein</fullName>
    </submittedName>
</protein>
<gene>
    <name evidence="1" type="ORF">AWN90_36845</name>
</gene>
<sequence>MDYGDTFHMRAHRIAGYLGDEWFGAPGNLIDGSDARITRDDGAQMWTRLIQRGAGRNRQTRILISPTFGDSAHFVPNLDAGRTEITIGTARSDEQIARDIRKRFLPAYLQSYEAAHAKQLAWELELANRQEFAQRLGAIIDAHKPGHTSYWLFGETPHRGQFRINGATVEMQFELPHDEAEHLLRFAADLTTA</sequence>
<name>A0A164LC69_9NOCA</name>
<evidence type="ECO:0000313" key="1">
    <source>
        <dbReference type="EMBL" id="KZM72246.1"/>
    </source>
</evidence>
<proteinExistence type="predicted"/>